<organism evidence="2 3">
    <name type="scientific">Brevundimonas diminuta</name>
    <name type="common">Pseudomonas diminuta</name>
    <dbReference type="NCBI Taxonomy" id="293"/>
    <lineage>
        <taxon>Bacteria</taxon>
        <taxon>Pseudomonadati</taxon>
        <taxon>Pseudomonadota</taxon>
        <taxon>Alphaproteobacteria</taxon>
        <taxon>Caulobacterales</taxon>
        <taxon>Caulobacteraceae</taxon>
        <taxon>Brevundimonas</taxon>
    </lineage>
</organism>
<evidence type="ECO:0000313" key="3">
    <source>
        <dbReference type="Proteomes" id="UP000197024"/>
    </source>
</evidence>
<dbReference type="PANTHER" id="PTHR30217:SF11">
    <property type="entry name" value="UBIQUINONE BIOSYNTHESIS PROTEIN UBIV"/>
    <property type="match status" value="1"/>
</dbReference>
<dbReference type="InterPro" id="IPR001539">
    <property type="entry name" value="Peptidase_U32"/>
</dbReference>
<comment type="pathway">
    <text evidence="1">Cofactor biosynthesis; ubiquinone biosynthesis.</text>
</comment>
<dbReference type="UniPathway" id="UPA00232"/>
<keyword evidence="1" id="KW-0831">Ubiquinone biosynthesis</keyword>
<dbReference type="GO" id="GO:0046872">
    <property type="term" value="F:metal ion binding"/>
    <property type="evidence" value="ECO:0007669"/>
    <property type="project" value="UniProtKB-KW"/>
</dbReference>
<dbReference type="InterPro" id="IPR051454">
    <property type="entry name" value="RNA/ubiquinone_mod_enzymes"/>
</dbReference>
<evidence type="ECO:0000256" key="1">
    <source>
        <dbReference type="HAMAP-Rule" id="MF_02233"/>
    </source>
</evidence>
<reference evidence="2 3" key="2">
    <citation type="submission" date="2017-06" db="EMBL/GenBank/DDBJ databases">
        <authorList>
            <person name="Kim H.J."/>
            <person name="Triplett B.A."/>
        </authorList>
    </citation>
    <scope>NUCLEOTIDE SEQUENCE [LARGE SCALE GENOMIC DNA]</scope>
    <source>
        <strain evidence="2 3">BZC3</strain>
    </source>
</reference>
<dbReference type="GO" id="GO:0006744">
    <property type="term" value="P:ubiquinone biosynthetic process"/>
    <property type="evidence" value="ECO:0007669"/>
    <property type="project" value="UniProtKB-UniRule"/>
</dbReference>
<protein>
    <recommendedName>
        <fullName evidence="1">Ubiquinone biosynthesis protein UbiV</fullName>
    </recommendedName>
</protein>
<name>A0A1Z3LTV9_BREDI</name>
<dbReference type="EMBL" id="CP021995">
    <property type="protein sequence ID" value="ASD25589.1"/>
    <property type="molecule type" value="Genomic_DNA"/>
</dbReference>
<feature type="binding site" evidence="1">
    <location>
        <position position="176"/>
    </location>
    <ligand>
        <name>[4Fe-4S] cluster</name>
        <dbReference type="ChEBI" id="CHEBI:49883"/>
    </ligand>
</feature>
<keyword evidence="1" id="KW-0479">Metal-binding</keyword>
<reference evidence="2 3" key="1">
    <citation type="submission" date="2017-06" db="EMBL/GenBank/DDBJ databases">
        <title>Biodegradation of gentamicin by bacterial consortia AMQD4 in synthetic medium and raw gentamicin sewage.</title>
        <authorList>
            <person name="Chang H."/>
            <person name="Feng Y."/>
            <person name="Li Z."/>
            <person name="Xue J."/>
            <person name="Cheng D."/>
        </authorList>
    </citation>
    <scope>NUCLEOTIDE SEQUENCE [LARGE SCALE GENOMIC DNA]</scope>
    <source>
        <strain evidence="2 3">BZC3</strain>
    </source>
</reference>
<gene>
    <name evidence="1" type="primary">ubiV</name>
    <name evidence="2" type="ORF">CD943_00970</name>
</gene>
<dbReference type="AlphaFoldDB" id="A0A1Z3LTV9"/>
<dbReference type="Proteomes" id="UP000197024">
    <property type="component" value="Chromosome"/>
</dbReference>
<dbReference type="NCBIfam" id="NF011991">
    <property type="entry name" value="PRK15447.1"/>
    <property type="match status" value="1"/>
</dbReference>
<feature type="binding site" evidence="1">
    <location>
        <position position="45"/>
    </location>
    <ligand>
        <name>[4Fe-4S] cluster</name>
        <dbReference type="ChEBI" id="CHEBI:49883"/>
    </ligand>
</feature>
<keyword evidence="1" id="KW-0411">Iron-sulfur</keyword>
<keyword evidence="1" id="KW-0004">4Fe-4S</keyword>
<accession>A0A1Z3LTV9</accession>
<dbReference type="GO" id="GO:0051539">
    <property type="term" value="F:4 iron, 4 sulfur cluster binding"/>
    <property type="evidence" value="ECO:0007669"/>
    <property type="project" value="UniProtKB-UniRule"/>
</dbReference>
<comment type="function">
    <text evidence="1">Required for O(2)-independent ubiquinone (coenzyme Q) biosynthesis. Together with UbiU, is essential for the C6-hydroxylation reaction in the oxygen-independent ubiquinone biosynthesis pathway.</text>
</comment>
<evidence type="ECO:0000313" key="2">
    <source>
        <dbReference type="EMBL" id="ASD25589.1"/>
    </source>
</evidence>
<proteinExistence type="inferred from homology"/>
<feature type="binding site" evidence="1">
    <location>
        <position position="193"/>
    </location>
    <ligand>
        <name>[4Fe-4S] cluster</name>
        <dbReference type="ChEBI" id="CHEBI:49883"/>
    </ligand>
</feature>
<dbReference type="PANTHER" id="PTHR30217">
    <property type="entry name" value="PEPTIDASE U32 FAMILY"/>
    <property type="match status" value="1"/>
</dbReference>
<dbReference type="Pfam" id="PF01136">
    <property type="entry name" value="Peptidase_U32"/>
    <property type="match status" value="1"/>
</dbReference>
<sequence length="300" mass="32178">MKETSMEIALGPVFYHWSSERLAAFYETIAAEPAIDRVYLGEVVCGKRSPLTEHALAAAAERLIEAGKTVVWSGLALPATVRDRKAIAALSQVPDLIEVNDVSALLVREGPFVAGPLLNAYNEGTVEELARLGCVRLCPNVELSLEAIGEIAARRPGMEIELFAFGRLPLALSGRCYHARSHGLHKDACQFVCDQDPDGMTLRTLEGEPFLAVNGVQTQSYGIQMPDFSVAELRTAGVSALRLSPHTGDMAAVARAFRAYADNSLTARELAENVRAVVSSTPFVGGYLHGQAGVAPARFA</sequence>
<comment type="cofactor">
    <cofactor evidence="1">
        <name>[4Fe-4S] cluster</name>
        <dbReference type="ChEBI" id="CHEBI:49883"/>
    </cofactor>
</comment>
<dbReference type="HAMAP" id="MF_02233">
    <property type="entry name" value="UbiV"/>
    <property type="match status" value="1"/>
</dbReference>
<dbReference type="InterPro" id="IPR043693">
    <property type="entry name" value="UbiV"/>
</dbReference>
<keyword evidence="1" id="KW-0408">Iron</keyword>
<feature type="binding site" evidence="1">
    <location>
        <position position="189"/>
    </location>
    <ligand>
        <name>[4Fe-4S] cluster</name>
        <dbReference type="ChEBI" id="CHEBI:49883"/>
    </ligand>
</feature>
<comment type="similarity">
    <text evidence="1">Belongs to the peptidase U32 family. UbiV subfamily.</text>
</comment>
<comment type="subunit">
    <text evidence="1">Forms a heterodimer with UbiU.</text>
</comment>